<evidence type="ECO:0000313" key="4">
    <source>
        <dbReference type="EMBL" id="KAF2705515.1"/>
    </source>
</evidence>
<dbReference type="InterPro" id="IPR001841">
    <property type="entry name" value="Znf_RING"/>
</dbReference>
<keyword evidence="2" id="KW-0472">Membrane</keyword>
<feature type="transmembrane region" description="Helical" evidence="2">
    <location>
        <begin position="215"/>
        <end position="238"/>
    </location>
</feature>
<dbReference type="PROSITE" id="PS50089">
    <property type="entry name" value="ZF_RING_2"/>
    <property type="match status" value="1"/>
</dbReference>
<dbReference type="GO" id="GO:0008270">
    <property type="term" value="F:zinc ion binding"/>
    <property type="evidence" value="ECO:0007669"/>
    <property type="project" value="UniProtKB-KW"/>
</dbReference>
<feature type="domain" description="RING-type" evidence="3">
    <location>
        <begin position="32"/>
        <end position="87"/>
    </location>
</feature>
<sequence>MSIIPFTLSDMLPHTMLELSYLLLDELEDEDCFICKRKYETVDDANDPQEHPEEAVQIEPCNHVVGGDCIQKWINRNPQNPRCPYCSTKYKNVCDDMPEARIVEILTFVSHSWWFQLQSRQPAEIFDLVDDNMVIRLNALNRRLSPTEAFKIWTIFMREVFCRTSHAAFCSCLAIIAVIHCWYWPPLDREPSSEKATEYDQWSRSISMMLFQLHAWLFLVNIITFGLVTTGILWIVLLQSNRIKKLE</sequence>
<keyword evidence="1" id="KW-0863">Zinc-finger</keyword>
<evidence type="ECO:0000256" key="1">
    <source>
        <dbReference type="PROSITE-ProRule" id="PRU00175"/>
    </source>
</evidence>
<keyword evidence="2" id="KW-0812">Transmembrane</keyword>
<keyword evidence="1" id="KW-0479">Metal-binding</keyword>
<dbReference type="SUPFAM" id="SSF57850">
    <property type="entry name" value="RING/U-box"/>
    <property type="match status" value="1"/>
</dbReference>
<organism evidence="4 5">
    <name type="scientific">Pleomassaria siparia CBS 279.74</name>
    <dbReference type="NCBI Taxonomy" id="1314801"/>
    <lineage>
        <taxon>Eukaryota</taxon>
        <taxon>Fungi</taxon>
        <taxon>Dikarya</taxon>
        <taxon>Ascomycota</taxon>
        <taxon>Pezizomycotina</taxon>
        <taxon>Dothideomycetes</taxon>
        <taxon>Pleosporomycetidae</taxon>
        <taxon>Pleosporales</taxon>
        <taxon>Pleomassariaceae</taxon>
        <taxon>Pleomassaria</taxon>
    </lineage>
</organism>
<accession>A0A6G1JZ24</accession>
<name>A0A6G1JZ24_9PLEO</name>
<dbReference type="AlphaFoldDB" id="A0A6G1JZ24"/>
<gene>
    <name evidence="4" type="ORF">K504DRAFT_505925</name>
</gene>
<dbReference type="Pfam" id="PF13639">
    <property type="entry name" value="zf-RING_2"/>
    <property type="match status" value="1"/>
</dbReference>
<keyword evidence="1" id="KW-0862">Zinc</keyword>
<evidence type="ECO:0000259" key="3">
    <source>
        <dbReference type="PROSITE" id="PS50089"/>
    </source>
</evidence>
<reference evidence="4" key="1">
    <citation type="journal article" date="2020" name="Stud. Mycol.">
        <title>101 Dothideomycetes genomes: a test case for predicting lifestyles and emergence of pathogens.</title>
        <authorList>
            <person name="Haridas S."/>
            <person name="Albert R."/>
            <person name="Binder M."/>
            <person name="Bloem J."/>
            <person name="Labutti K."/>
            <person name="Salamov A."/>
            <person name="Andreopoulos B."/>
            <person name="Baker S."/>
            <person name="Barry K."/>
            <person name="Bills G."/>
            <person name="Bluhm B."/>
            <person name="Cannon C."/>
            <person name="Castanera R."/>
            <person name="Culley D."/>
            <person name="Daum C."/>
            <person name="Ezra D."/>
            <person name="Gonzalez J."/>
            <person name="Henrissat B."/>
            <person name="Kuo A."/>
            <person name="Liang C."/>
            <person name="Lipzen A."/>
            <person name="Lutzoni F."/>
            <person name="Magnuson J."/>
            <person name="Mondo S."/>
            <person name="Nolan M."/>
            <person name="Ohm R."/>
            <person name="Pangilinan J."/>
            <person name="Park H.-J."/>
            <person name="Ramirez L."/>
            <person name="Alfaro M."/>
            <person name="Sun H."/>
            <person name="Tritt A."/>
            <person name="Yoshinaga Y."/>
            <person name="Zwiers L.-H."/>
            <person name="Turgeon B."/>
            <person name="Goodwin S."/>
            <person name="Spatafora J."/>
            <person name="Crous P."/>
            <person name="Grigoriev I."/>
        </authorList>
    </citation>
    <scope>NUCLEOTIDE SEQUENCE</scope>
    <source>
        <strain evidence="4">CBS 279.74</strain>
    </source>
</reference>
<evidence type="ECO:0000256" key="2">
    <source>
        <dbReference type="SAM" id="Phobius"/>
    </source>
</evidence>
<protein>
    <recommendedName>
        <fullName evidence="3">RING-type domain-containing protein</fullName>
    </recommendedName>
</protein>
<keyword evidence="5" id="KW-1185">Reference proteome</keyword>
<evidence type="ECO:0000313" key="5">
    <source>
        <dbReference type="Proteomes" id="UP000799428"/>
    </source>
</evidence>
<keyword evidence="2" id="KW-1133">Transmembrane helix</keyword>
<dbReference type="Gene3D" id="3.30.40.10">
    <property type="entry name" value="Zinc/RING finger domain, C3HC4 (zinc finger)"/>
    <property type="match status" value="1"/>
</dbReference>
<dbReference type="Proteomes" id="UP000799428">
    <property type="component" value="Unassembled WGS sequence"/>
</dbReference>
<proteinExistence type="predicted"/>
<dbReference type="InterPro" id="IPR013083">
    <property type="entry name" value="Znf_RING/FYVE/PHD"/>
</dbReference>
<dbReference type="EMBL" id="MU005778">
    <property type="protein sequence ID" value="KAF2705515.1"/>
    <property type="molecule type" value="Genomic_DNA"/>
</dbReference>
<dbReference type="OrthoDB" id="5600418at2759"/>